<sequence length="315" mass="33853">MFRDMDRAMPPAGAADRDADIGFPLSAIARNQQFEQAADLRHRGGIGGVCRNISGNVGVQPSARAQHGVPVRVAQEPHVEDQIGIARDAAGETERLDRQHRRVAARHREGRPHLLREHVGAEVGGVDQTIRPFAQRRQQLALAGDAVARRPSRVRAPIPNASGCAPSAAPCASGASNRRSSRASGRLSTTSHPRSSSVFSTVDLPAPDRPVTSRMSLVINTSLQCGQRGEGVSRGRRAGLADRPFDLQRGRGVMRVEGKLADGDPCEQALSPLGHAIGLAAQMHDQRDRQVIDLWQADDAEAPHLDPATDACDRR</sequence>
<evidence type="ECO:0000256" key="1">
    <source>
        <dbReference type="SAM" id="MobiDB-lite"/>
    </source>
</evidence>
<organism evidence="2 3">
    <name type="scientific">Diploscapter pachys</name>
    <dbReference type="NCBI Taxonomy" id="2018661"/>
    <lineage>
        <taxon>Eukaryota</taxon>
        <taxon>Metazoa</taxon>
        <taxon>Ecdysozoa</taxon>
        <taxon>Nematoda</taxon>
        <taxon>Chromadorea</taxon>
        <taxon>Rhabditida</taxon>
        <taxon>Rhabditina</taxon>
        <taxon>Rhabditomorpha</taxon>
        <taxon>Rhabditoidea</taxon>
        <taxon>Rhabditidae</taxon>
        <taxon>Diploscapter</taxon>
    </lineage>
</organism>
<comment type="caution">
    <text evidence="2">The sequence shown here is derived from an EMBL/GenBank/DDBJ whole genome shotgun (WGS) entry which is preliminary data.</text>
</comment>
<feature type="compositionally biased region" description="Low complexity" evidence="1">
    <location>
        <begin position="156"/>
        <end position="191"/>
    </location>
</feature>
<protein>
    <submittedName>
        <fullName evidence="2">Uncharacterized protein</fullName>
    </submittedName>
</protein>
<keyword evidence="3" id="KW-1185">Reference proteome</keyword>
<evidence type="ECO:0000313" key="2">
    <source>
        <dbReference type="EMBL" id="PAV71383.1"/>
    </source>
</evidence>
<dbReference type="Proteomes" id="UP000218231">
    <property type="component" value="Unassembled WGS sequence"/>
</dbReference>
<reference evidence="2 3" key="1">
    <citation type="journal article" date="2017" name="Curr. Biol.">
        <title>Genome architecture and evolution of a unichromosomal asexual nematode.</title>
        <authorList>
            <person name="Fradin H."/>
            <person name="Zegar C."/>
            <person name="Gutwein M."/>
            <person name="Lucas J."/>
            <person name="Kovtun M."/>
            <person name="Corcoran D."/>
            <person name="Baugh L.R."/>
            <person name="Kiontke K."/>
            <person name="Gunsalus K."/>
            <person name="Fitch D.H."/>
            <person name="Piano F."/>
        </authorList>
    </citation>
    <scope>NUCLEOTIDE SEQUENCE [LARGE SCALE GENOMIC DNA]</scope>
    <source>
        <strain evidence="2">PF1309</strain>
    </source>
</reference>
<feature type="region of interest" description="Disordered" evidence="1">
    <location>
        <begin position="156"/>
        <end position="207"/>
    </location>
</feature>
<gene>
    <name evidence="2" type="ORF">WR25_11112</name>
</gene>
<proteinExistence type="predicted"/>
<dbReference type="AlphaFoldDB" id="A0A2A2KBY2"/>
<name>A0A2A2KBY2_9BILA</name>
<dbReference type="EMBL" id="LIAE01009060">
    <property type="protein sequence ID" value="PAV71383.1"/>
    <property type="molecule type" value="Genomic_DNA"/>
</dbReference>
<accession>A0A2A2KBY2</accession>
<evidence type="ECO:0000313" key="3">
    <source>
        <dbReference type="Proteomes" id="UP000218231"/>
    </source>
</evidence>